<comment type="caution">
    <text evidence="4">The sequence shown here is derived from an EMBL/GenBank/DDBJ whole genome shotgun (WGS) entry which is preliminary data.</text>
</comment>
<reference evidence="4" key="2">
    <citation type="submission" date="2020-11" db="EMBL/GenBank/DDBJ databases">
        <authorList>
            <person name="McCartney M.A."/>
            <person name="Auch B."/>
            <person name="Kono T."/>
            <person name="Mallez S."/>
            <person name="Becker A."/>
            <person name="Gohl D.M."/>
            <person name="Silverstein K.A.T."/>
            <person name="Koren S."/>
            <person name="Bechman K.B."/>
            <person name="Herman A."/>
            <person name="Abrahante J.E."/>
            <person name="Garbe J."/>
        </authorList>
    </citation>
    <scope>NUCLEOTIDE SEQUENCE</scope>
    <source>
        <strain evidence="4">Duluth1</strain>
        <tissue evidence="4">Whole animal</tissue>
    </source>
</reference>
<feature type="domain" description="Ketoreductase" evidence="3">
    <location>
        <begin position="43"/>
        <end position="223"/>
    </location>
</feature>
<dbReference type="CDD" id="cd05332">
    <property type="entry name" value="11beta-HSD1_like_SDR_c"/>
    <property type="match status" value="1"/>
</dbReference>
<dbReference type="PANTHER" id="PTHR44269:SF1">
    <property type="entry name" value="DEHYDROGENASE_REDUCTASE SDR FAMILY MEMBER 7"/>
    <property type="match status" value="1"/>
</dbReference>
<dbReference type="PRINTS" id="PR00081">
    <property type="entry name" value="GDHRDH"/>
</dbReference>
<evidence type="ECO:0000256" key="2">
    <source>
        <dbReference type="RuleBase" id="RU000363"/>
    </source>
</evidence>
<comment type="similarity">
    <text evidence="2">Belongs to the short-chain dehydrogenases/reductases (SDR) family.</text>
</comment>
<dbReference type="InterPro" id="IPR053011">
    <property type="entry name" value="SDR_family_member_7"/>
</dbReference>
<evidence type="ECO:0000256" key="1">
    <source>
        <dbReference type="ARBA" id="ARBA00023002"/>
    </source>
</evidence>
<gene>
    <name evidence="4" type="ORF">DPMN_094668</name>
</gene>
<dbReference type="OrthoDB" id="47007at2759"/>
<dbReference type="Pfam" id="PF00106">
    <property type="entry name" value="adh_short"/>
    <property type="match status" value="1"/>
</dbReference>
<dbReference type="Gene3D" id="3.40.50.720">
    <property type="entry name" value="NAD(P)-binding Rossmann-like Domain"/>
    <property type="match status" value="1"/>
</dbReference>
<dbReference type="InterPro" id="IPR020904">
    <property type="entry name" value="Sc_DH/Rdtase_CS"/>
</dbReference>
<protein>
    <recommendedName>
        <fullName evidence="3">Ketoreductase domain-containing protein</fullName>
    </recommendedName>
</protein>
<evidence type="ECO:0000313" key="5">
    <source>
        <dbReference type="Proteomes" id="UP000828390"/>
    </source>
</evidence>
<dbReference type="AlphaFoldDB" id="A0A9D4L6I1"/>
<dbReference type="EMBL" id="JAIWYP010000003">
    <property type="protein sequence ID" value="KAH3852169.1"/>
    <property type="molecule type" value="Genomic_DNA"/>
</dbReference>
<keyword evidence="1" id="KW-0560">Oxidoreductase</keyword>
<dbReference type="PANTHER" id="PTHR44269">
    <property type="entry name" value="DEHYDROGENASE/REDUCTASE SDR FAMILY MEMBER 7-RELATED"/>
    <property type="match status" value="1"/>
</dbReference>
<organism evidence="4 5">
    <name type="scientific">Dreissena polymorpha</name>
    <name type="common">Zebra mussel</name>
    <name type="synonym">Mytilus polymorpha</name>
    <dbReference type="NCBI Taxonomy" id="45954"/>
    <lineage>
        <taxon>Eukaryota</taxon>
        <taxon>Metazoa</taxon>
        <taxon>Spiralia</taxon>
        <taxon>Lophotrochozoa</taxon>
        <taxon>Mollusca</taxon>
        <taxon>Bivalvia</taxon>
        <taxon>Autobranchia</taxon>
        <taxon>Heteroconchia</taxon>
        <taxon>Euheterodonta</taxon>
        <taxon>Imparidentia</taxon>
        <taxon>Neoheterodontei</taxon>
        <taxon>Myida</taxon>
        <taxon>Dreissenoidea</taxon>
        <taxon>Dreissenidae</taxon>
        <taxon>Dreissena</taxon>
    </lineage>
</organism>
<dbReference type="InterPro" id="IPR002347">
    <property type="entry name" value="SDR_fam"/>
</dbReference>
<reference evidence="4" key="1">
    <citation type="journal article" date="2019" name="bioRxiv">
        <title>The Genome of the Zebra Mussel, Dreissena polymorpha: A Resource for Invasive Species Research.</title>
        <authorList>
            <person name="McCartney M.A."/>
            <person name="Auch B."/>
            <person name="Kono T."/>
            <person name="Mallez S."/>
            <person name="Zhang Y."/>
            <person name="Obille A."/>
            <person name="Becker A."/>
            <person name="Abrahante J.E."/>
            <person name="Garbe J."/>
            <person name="Badalamenti J.P."/>
            <person name="Herman A."/>
            <person name="Mangelson H."/>
            <person name="Liachko I."/>
            <person name="Sullivan S."/>
            <person name="Sone E.D."/>
            <person name="Koren S."/>
            <person name="Silverstein K.A.T."/>
            <person name="Beckman K.B."/>
            <person name="Gohl D.M."/>
        </authorList>
    </citation>
    <scope>NUCLEOTIDE SEQUENCE</scope>
    <source>
        <strain evidence="4">Duluth1</strain>
        <tissue evidence="4">Whole animal</tissue>
    </source>
</reference>
<dbReference type="GO" id="GO:0016491">
    <property type="term" value="F:oxidoreductase activity"/>
    <property type="evidence" value="ECO:0007669"/>
    <property type="project" value="UniProtKB-KW"/>
</dbReference>
<dbReference type="PRINTS" id="PR00080">
    <property type="entry name" value="SDRFAMILY"/>
</dbReference>
<dbReference type="InterPro" id="IPR057326">
    <property type="entry name" value="KR_dom"/>
</dbReference>
<proteinExistence type="inferred from homology"/>
<dbReference type="InterPro" id="IPR036291">
    <property type="entry name" value="NAD(P)-bd_dom_sf"/>
</dbReference>
<dbReference type="PROSITE" id="PS00061">
    <property type="entry name" value="ADH_SHORT"/>
    <property type="match status" value="1"/>
</dbReference>
<name>A0A9D4L6I1_DREPO</name>
<dbReference type="Proteomes" id="UP000828390">
    <property type="component" value="Unassembled WGS sequence"/>
</dbReference>
<keyword evidence="5" id="KW-1185">Reference proteome</keyword>
<sequence length="297" mass="32542">MIMLALIVVGIIAAVVFLWKLDSDLTLAWSLRFGKSAESLSGKVVWVTGSSSGIGEALAHEFAKAGCKLVLSARREELLKSVKQKCLELSRGKLQDSDILVLRLDLLQYETHAEATEQVMKYFKRIDILVNNAGRSQRSLIVDTPLEVDRQVIDLDLLAPISVTKAVLPHMIKQGQGHITCTSSVAGKLGAPGSGIYSSAKHGLQGFFDTLRIELATWNIGVTMACPGPVYSEALLHAFTDKPGKTLGITMGEDWGRMTAARCAQLMVVATANELHEAWISPNPELFYCYLFQYMPF</sequence>
<accession>A0A9D4L6I1</accession>
<dbReference type="SUPFAM" id="SSF51735">
    <property type="entry name" value="NAD(P)-binding Rossmann-fold domains"/>
    <property type="match status" value="1"/>
</dbReference>
<dbReference type="SMART" id="SM00822">
    <property type="entry name" value="PKS_KR"/>
    <property type="match status" value="1"/>
</dbReference>
<evidence type="ECO:0000259" key="3">
    <source>
        <dbReference type="SMART" id="SM00822"/>
    </source>
</evidence>
<dbReference type="GO" id="GO:0006629">
    <property type="term" value="P:lipid metabolic process"/>
    <property type="evidence" value="ECO:0007669"/>
    <property type="project" value="UniProtKB-ARBA"/>
</dbReference>
<evidence type="ECO:0000313" key="4">
    <source>
        <dbReference type="EMBL" id="KAH3852169.1"/>
    </source>
</evidence>